<evidence type="ECO:0000256" key="4">
    <source>
        <dbReference type="ARBA" id="ARBA00022832"/>
    </source>
</evidence>
<feature type="domain" description="Ketosynthase family 3 (KS3)" evidence="8">
    <location>
        <begin position="6"/>
        <end position="413"/>
    </location>
</feature>
<evidence type="ECO:0000256" key="5">
    <source>
        <dbReference type="ARBA" id="ARBA00023098"/>
    </source>
</evidence>
<dbReference type="NCBIfam" id="NF005589">
    <property type="entry name" value="PRK07314.1"/>
    <property type="match status" value="1"/>
</dbReference>
<keyword evidence="6" id="KW-0275">Fatty acid biosynthesis</keyword>
<organism evidence="9">
    <name type="scientific">mine drainage metagenome</name>
    <dbReference type="NCBI Taxonomy" id="410659"/>
    <lineage>
        <taxon>unclassified sequences</taxon>
        <taxon>metagenomes</taxon>
        <taxon>ecological metagenomes</taxon>
    </lineage>
</organism>
<evidence type="ECO:0000256" key="2">
    <source>
        <dbReference type="ARBA" id="ARBA00022516"/>
    </source>
</evidence>
<dbReference type="InterPro" id="IPR016039">
    <property type="entry name" value="Thiolase-like"/>
</dbReference>
<evidence type="ECO:0000256" key="6">
    <source>
        <dbReference type="ARBA" id="ARBA00023160"/>
    </source>
</evidence>
<dbReference type="PIRSF" id="PIRSF000447">
    <property type="entry name" value="KAS_II"/>
    <property type="match status" value="1"/>
</dbReference>
<sequence>MKSRPNLVVVVTGLGATTPLGGDVASTWSALLAGKSGVSTIAAEWRELLPVQIAAAAAVDPSEVLDRVEARKLDRTQQFALIASREAWAHAGSPEVPSDRLGVVIASGIGGVQTLLSAYDTLLEKGARRVSPYTVPMLMPNGAAAAVSLEFKARAGVHTPVSACASGAEAIGYAMEMIRSGRADVVIAGGTEAAIHPLPMAGFAAMMALSTRNDEPTKASRPYDKGRDGFVLGEGAGVVVLESEEHARARGAKIYGVVAGQGITADAYHIAAPDPEGTGAAKAMRNALEDAGIGPETIVHVNAHATSTPAGDIAEASAIGAALGEHVKHVAVSATKSMTGHLLGGAGAVEAIFCVLALYHRQAPPTINIEDFDEAITLDVVRDVPRALPAGPLAALNNSFGFGGHNASVIFKKYEE</sequence>
<dbReference type="InterPro" id="IPR017568">
    <property type="entry name" value="3-oxoacyl-ACP_synth-2"/>
</dbReference>
<dbReference type="PANTHER" id="PTHR11712">
    <property type="entry name" value="POLYKETIDE SYNTHASE-RELATED"/>
    <property type="match status" value="1"/>
</dbReference>
<keyword evidence="7 9" id="KW-0012">Acyltransferase</keyword>
<dbReference type="GO" id="GO:0005829">
    <property type="term" value="C:cytosol"/>
    <property type="evidence" value="ECO:0007669"/>
    <property type="project" value="TreeGrafter"/>
</dbReference>
<keyword evidence="5" id="KW-0443">Lipid metabolism</keyword>
<dbReference type="Pfam" id="PF00109">
    <property type="entry name" value="ketoacyl-synt"/>
    <property type="match status" value="1"/>
</dbReference>
<dbReference type="SUPFAM" id="SSF53901">
    <property type="entry name" value="Thiolase-like"/>
    <property type="match status" value="2"/>
</dbReference>
<dbReference type="SMART" id="SM00825">
    <property type="entry name" value="PKS_KS"/>
    <property type="match status" value="1"/>
</dbReference>
<comment type="caution">
    <text evidence="9">The sequence shown here is derived from an EMBL/GenBank/DDBJ whole genome shotgun (WGS) entry which is preliminary data.</text>
</comment>
<accession>A0A1J5PKE4</accession>
<dbReference type="NCBIfam" id="TIGR03150">
    <property type="entry name" value="fabF"/>
    <property type="match status" value="1"/>
</dbReference>
<keyword evidence="2" id="KW-0444">Lipid biosynthesis</keyword>
<dbReference type="AlphaFoldDB" id="A0A1J5PKE4"/>
<dbReference type="PROSITE" id="PS52004">
    <property type="entry name" value="KS3_2"/>
    <property type="match status" value="1"/>
</dbReference>
<comment type="similarity">
    <text evidence="1">Belongs to the thiolase-like superfamily. Beta-ketoacyl-ACP synthases family.</text>
</comment>
<proteinExistence type="inferred from homology"/>
<dbReference type="EMBL" id="MLJW01003634">
    <property type="protein sequence ID" value="OIQ71634.1"/>
    <property type="molecule type" value="Genomic_DNA"/>
</dbReference>
<name>A0A1J5PKE4_9ZZZZ</name>
<evidence type="ECO:0000313" key="9">
    <source>
        <dbReference type="EMBL" id="OIQ71634.1"/>
    </source>
</evidence>
<dbReference type="CDD" id="cd00834">
    <property type="entry name" value="KAS_I_II"/>
    <property type="match status" value="1"/>
</dbReference>
<dbReference type="GO" id="GO:0004315">
    <property type="term" value="F:3-oxoacyl-[acyl-carrier-protein] synthase activity"/>
    <property type="evidence" value="ECO:0007669"/>
    <property type="project" value="UniProtKB-EC"/>
</dbReference>
<reference evidence="9" key="1">
    <citation type="submission" date="2016-10" db="EMBL/GenBank/DDBJ databases">
        <title>Sequence of Gallionella enrichment culture.</title>
        <authorList>
            <person name="Poehlein A."/>
            <person name="Muehling M."/>
            <person name="Daniel R."/>
        </authorList>
    </citation>
    <scope>NUCLEOTIDE SEQUENCE</scope>
</reference>
<keyword evidence="4" id="KW-0276">Fatty acid metabolism</keyword>
<protein>
    <submittedName>
        <fullName evidence="9">3-oxoacyl-[acyl-carrier-protein] synthase 2</fullName>
        <ecNumber evidence="9">2.3.1.179</ecNumber>
    </submittedName>
</protein>
<dbReference type="FunFam" id="3.40.47.10:FF:000018">
    <property type="entry name" value="3-oxoacyl-[acyl-carrier-protein] synthase 2"/>
    <property type="match status" value="1"/>
</dbReference>
<dbReference type="FunFam" id="3.40.47.10:FF:000029">
    <property type="entry name" value="3-oxoacyl-[acyl-carrier-protein] synthase 1"/>
    <property type="match status" value="1"/>
</dbReference>
<dbReference type="Gene3D" id="3.40.47.10">
    <property type="match status" value="1"/>
</dbReference>
<dbReference type="Pfam" id="PF02801">
    <property type="entry name" value="Ketoacyl-synt_C"/>
    <property type="match status" value="1"/>
</dbReference>
<dbReference type="PANTHER" id="PTHR11712:SF336">
    <property type="entry name" value="3-OXOACYL-[ACYL-CARRIER-PROTEIN] SYNTHASE, MITOCHONDRIAL"/>
    <property type="match status" value="1"/>
</dbReference>
<dbReference type="InterPro" id="IPR000794">
    <property type="entry name" value="Beta-ketoacyl_synthase"/>
</dbReference>
<evidence type="ECO:0000256" key="7">
    <source>
        <dbReference type="ARBA" id="ARBA00023315"/>
    </source>
</evidence>
<dbReference type="GO" id="GO:0006633">
    <property type="term" value="P:fatty acid biosynthetic process"/>
    <property type="evidence" value="ECO:0007669"/>
    <property type="project" value="UniProtKB-KW"/>
</dbReference>
<evidence type="ECO:0000256" key="3">
    <source>
        <dbReference type="ARBA" id="ARBA00022679"/>
    </source>
</evidence>
<gene>
    <name evidence="9" type="primary">fabF_38</name>
    <name evidence="9" type="ORF">GALL_467440</name>
</gene>
<evidence type="ECO:0000256" key="1">
    <source>
        <dbReference type="ARBA" id="ARBA00008467"/>
    </source>
</evidence>
<evidence type="ECO:0000259" key="8">
    <source>
        <dbReference type="PROSITE" id="PS52004"/>
    </source>
</evidence>
<keyword evidence="3 9" id="KW-0808">Transferase</keyword>
<dbReference type="InterPro" id="IPR014030">
    <property type="entry name" value="Ketoacyl_synth_N"/>
</dbReference>
<dbReference type="InterPro" id="IPR014031">
    <property type="entry name" value="Ketoacyl_synth_C"/>
</dbReference>
<dbReference type="EC" id="2.3.1.179" evidence="9"/>
<dbReference type="InterPro" id="IPR020841">
    <property type="entry name" value="PKS_Beta-ketoAc_synthase_dom"/>
</dbReference>